<evidence type="ECO:0000259" key="4">
    <source>
        <dbReference type="PROSITE" id="PS50222"/>
    </source>
</evidence>
<evidence type="ECO:0000313" key="6">
    <source>
        <dbReference type="EMBL" id="VFU01966.1"/>
    </source>
</evidence>
<sequence>MRGTLQAKGSQQFSELRTYFQKMDKAESGLLVRREVETALNYFGLFPTSHDLGTLMRLYGPHSGATSLLAWRPFVDALEGHLSSLRAAVVRKSYDAIVAKCNNRSVGAISALGRFDQHPLALRGITPADILSREFATGLIKAQDACEAGAVTPEVFEKYYGTISHTVAYDDDFVLMMQGVWGAAGLILPPQAPIFGGHKFALLKKLEEKTHDTEKPRAVLVRVLKKFDKAEKGYLSQREFAQAIEAFGFVLSDDQMEDTFRRGETNKEGKLRADWFADYICT</sequence>
<dbReference type="OrthoDB" id="444540at2759"/>
<dbReference type="Gene3D" id="1.10.238.10">
    <property type="entry name" value="EF-hand"/>
    <property type="match status" value="3"/>
</dbReference>
<evidence type="ECO:0000256" key="1">
    <source>
        <dbReference type="ARBA" id="ARBA00022723"/>
    </source>
</evidence>
<accession>A0A485LXL7</accession>
<name>A0A485LXL7_9STRA</name>
<evidence type="ECO:0000313" key="7">
    <source>
        <dbReference type="Proteomes" id="UP000332933"/>
    </source>
</evidence>
<dbReference type="PANTHER" id="PTHR34524:SF6">
    <property type="entry name" value="CALCYPHOSINE LIKE"/>
    <property type="match status" value="1"/>
</dbReference>
<dbReference type="PANTHER" id="PTHR34524">
    <property type="entry name" value="CALCYPHOSIN"/>
    <property type="match status" value="1"/>
</dbReference>
<reference evidence="6 7" key="1">
    <citation type="submission" date="2019-03" db="EMBL/GenBank/DDBJ databases">
        <authorList>
            <person name="Gaulin E."/>
            <person name="Dumas B."/>
        </authorList>
    </citation>
    <scope>NUCLEOTIDE SEQUENCE [LARGE SCALE GENOMIC DNA]</scope>
    <source>
        <strain evidence="6">CBS 568.67</strain>
    </source>
</reference>
<dbReference type="AlphaFoldDB" id="A0A485LXL7"/>
<evidence type="ECO:0000256" key="2">
    <source>
        <dbReference type="ARBA" id="ARBA00022737"/>
    </source>
</evidence>
<keyword evidence="3" id="KW-0106">Calcium</keyword>
<gene>
    <name evidence="6" type="primary">Aste57867_25341</name>
    <name evidence="5" type="ORF">As57867_025263</name>
    <name evidence="6" type="ORF">ASTE57867_25341</name>
</gene>
<dbReference type="EMBL" id="CAADRA010007547">
    <property type="protein sequence ID" value="VFU01966.1"/>
    <property type="molecule type" value="Genomic_DNA"/>
</dbReference>
<dbReference type="PROSITE" id="PS50222">
    <property type="entry name" value="EF_HAND_2"/>
    <property type="match status" value="1"/>
</dbReference>
<dbReference type="InterPro" id="IPR051581">
    <property type="entry name" value="Ca-bind"/>
</dbReference>
<evidence type="ECO:0000256" key="3">
    <source>
        <dbReference type="ARBA" id="ARBA00022837"/>
    </source>
</evidence>
<proteinExistence type="predicted"/>
<keyword evidence="7" id="KW-1185">Reference proteome</keyword>
<keyword evidence="2" id="KW-0677">Repeat</keyword>
<evidence type="ECO:0000313" key="5">
    <source>
        <dbReference type="EMBL" id="KAF0682543.1"/>
    </source>
</evidence>
<organism evidence="6 7">
    <name type="scientific">Aphanomyces stellatus</name>
    <dbReference type="NCBI Taxonomy" id="120398"/>
    <lineage>
        <taxon>Eukaryota</taxon>
        <taxon>Sar</taxon>
        <taxon>Stramenopiles</taxon>
        <taxon>Oomycota</taxon>
        <taxon>Saprolegniomycetes</taxon>
        <taxon>Saprolegniales</taxon>
        <taxon>Verrucalvaceae</taxon>
        <taxon>Aphanomyces</taxon>
    </lineage>
</organism>
<dbReference type="GO" id="GO:0005509">
    <property type="term" value="F:calcium ion binding"/>
    <property type="evidence" value="ECO:0007669"/>
    <property type="project" value="InterPro"/>
</dbReference>
<dbReference type="SUPFAM" id="SSF47473">
    <property type="entry name" value="EF-hand"/>
    <property type="match status" value="1"/>
</dbReference>
<dbReference type="InterPro" id="IPR002048">
    <property type="entry name" value="EF_hand_dom"/>
</dbReference>
<dbReference type="EMBL" id="VJMH01007521">
    <property type="protein sequence ID" value="KAF0682543.1"/>
    <property type="molecule type" value="Genomic_DNA"/>
</dbReference>
<protein>
    <submittedName>
        <fullName evidence="6">Aste57867_25341 protein</fullName>
    </submittedName>
</protein>
<dbReference type="InterPro" id="IPR011992">
    <property type="entry name" value="EF-hand-dom_pair"/>
</dbReference>
<dbReference type="Proteomes" id="UP000332933">
    <property type="component" value="Unassembled WGS sequence"/>
</dbReference>
<keyword evidence="1" id="KW-0479">Metal-binding</keyword>
<feature type="domain" description="EF-hand" evidence="4">
    <location>
        <begin position="215"/>
        <end position="250"/>
    </location>
</feature>
<reference evidence="5" key="2">
    <citation type="submission" date="2019-06" db="EMBL/GenBank/DDBJ databases">
        <title>Genomics analysis of Aphanomyces spp. identifies a new class of oomycete effector associated with host adaptation.</title>
        <authorList>
            <person name="Gaulin E."/>
        </authorList>
    </citation>
    <scope>NUCLEOTIDE SEQUENCE</scope>
    <source>
        <strain evidence="5">CBS 578.67</strain>
    </source>
</reference>